<dbReference type="GO" id="GO:0051920">
    <property type="term" value="F:peroxiredoxin activity"/>
    <property type="evidence" value="ECO:0007669"/>
    <property type="project" value="InterPro"/>
</dbReference>
<comment type="caution">
    <text evidence="2">The sequence shown here is derived from an EMBL/GenBank/DDBJ whole genome shotgun (WGS) entry which is preliminary data.</text>
</comment>
<dbReference type="InterPro" id="IPR003779">
    <property type="entry name" value="CMD-like"/>
</dbReference>
<name>A0AAE3I593_9RALS</name>
<reference evidence="2" key="2">
    <citation type="submission" date="2023-02" db="EMBL/GenBank/DDBJ databases">
        <authorList>
            <person name="Lu C.-H."/>
        </authorList>
    </citation>
    <scope>NUCLEOTIDE SEQUENCE</scope>
    <source>
        <strain evidence="2">22TCCZM01-4</strain>
    </source>
</reference>
<dbReference type="InterPro" id="IPR029032">
    <property type="entry name" value="AhpD-like"/>
</dbReference>
<dbReference type="RefSeq" id="WP_252693934.1">
    <property type="nucleotide sequence ID" value="NZ_JAMXHU010000004.1"/>
</dbReference>
<dbReference type="InterPro" id="IPR004675">
    <property type="entry name" value="AhpD_core"/>
</dbReference>
<evidence type="ECO:0000313" key="2">
    <source>
        <dbReference type="EMBL" id="MCT7317744.1"/>
    </source>
</evidence>
<sequence>MNERISFGELPSGMVEALLAVESYVNHCGFEMRLLELLRYRISQLNGCAYCLDRHYKEGIHAGESAMRLYSLPVWEETPFYTERERAALRWADAVTLLADNAIGDDLVNEMLRHFNKQELANLTLAVAQMNTWNRIAKPFAFMPGEFQAG</sequence>
<feature type="domain" description="Carboxymuconolactone decarboxylase-like" evidence="1">
    <location>
        <begin position="24"/>
        <end position="93"/>
    </location>
</feature>
<dbReference type="AlphaFoldDB" id="A0AAE3I593"/>
<dbReference type="PANTHER" id="PTHR34846:SF10">
    <property type="entry name" value="CYTOPLASMIC PROTEIN"/>
    <property type="match status" value="1"/>
</dbReference>
<gene>
    <name evidence="2" type="ORF">N5I87_17175</name>
</gene>
<proteinExistence type="predicted"/>
<dbReference type="PANTHER" id="PTHR34846">
    <property type="entry name" value="4-CARBOXYMUCONOLACTONE DECARBOXYLASE FAMILY PROTEIN (AFU_ORTHOLOGUE AFUA_6G11590)"/>
    <property type="match status" value="1"/>
</dbReference>
<dbReference type="SUPFAM" id="SSF69118">
    <property type="entry name" value="AhpD-like"/>
    <property type="match status" value="1"/>
</dbReference>
<dbReference type="Pfam" id="PF02627">
    <property type="entry name" value="CMD"/>
    <property type="match status" value="1"/>
</dbReference>
<reference evidence="2" key="1">
    <citation type="journal article" date="2023" name="Front. Microbiol.">
        <title>Ralstonia chuxiongensis sp. nov., Ralstonia mojiangensis sp. nov., and Ralstonia soli sp. nov., isolated from tobacco fields, are three novel species in the family Burkholderiaceae.</title>
        <authorList>
            <person name="Lu C.H."/>
            <person name="Zhang Y.Y."/>
            <person name="Jiang N."/>
            <person name="Chen W."/>
            <person name="Shao X."/>
            <person name="Zhao Z.M."/>
            <person name="Lu W.L."/>
            <person name="Hu X."/>
            <person name="Xi Y.X."/>
            <person name="Zou S.Y."/>
            <person name="Wei Q.J."/>
            <person name="Lin Z.L."/>
            <person name="Gong L."/>
            <person name="Gai X.T."/>
            <person name="Zhang L.Q."/>
            <person name="Li J.Y."/>
            <person name="Jin Y."/>
            <person name="Xia Z.Y."/>
        </authorList>
    </citation>
    <scope>NUCLEOTIDE SEQUENCE</scope>
    <source>
        <strain evidence="2">22TCCZM01-4</strain>
    </source>
</reference>
<evidence type="ECO:0000313" key="3">
    <source>
        <dbReference type="Proteomes" id="UP001164374"/>
    </source>
</evidence>
<dbReference type="NCBIfam" id="TIGR00778">
    <property type="entry name" value="ahpD_dom"/>
    <property type="match status" value="1"/>
</dbReference>
<dbReference type="EMBL" id="JAOCQJ010000004">
    <property type="protein sequence ID" value="MCT7317744.1"/>
    <property type="molecule type" value="Genomic_DNA"/>
</dbReference>
<evidence type="ECO:0000259" key="1">
    <source>
        <dbReference type="Pfam" id="PF02627"/>
    </source>
</evidence>
<dbReference type="Gene3D" id="1.20.1290.10">
    <property type="entry name" value="AhpD-like"/>
    <property type="match status" value="1"/>
</dbReference>
<organism evidence="2 3">
    <name type="scientific">Ralstonia mojiangensis</name>
    <dbReference type="NCBI Taxonomy" id="2953895"/>
    <lineage>
        <taxon>Bacteria</taxon>
        <taxon>Pseudomonadati</taxon>
        <taxon>Pseudomonadota</taxon>
        <taxon>Betaproteobacteria</taxon>
        <taxon>Burkholderiales</taxon>
        <taxon>Burkholderiaceae</taxon>
        <taxon>Ralstonia</taxon>
    </lineage>
</organism>
<accession>A0AAE3I593</accession>
<dbReference type="Proteomes" id="UP001164374">
    <property type="component" value="Unassembled WGS sequence"/>
</dbReference>
<protein>
    <submittedName>
        <fullName evidence="2">Carboxymuconolactone decarboxylase family protein</fullName>
    </submittedName>
</protein>